<dbReference type="Proteomes" id="UP000221469">
    <property type="component" value="Segment"/>
</dbReference>
<sequence>MSTMFRPQRQIMQGFIIDGVGVVQVSTAYFGGSLDYWETAILWPSGWEGLQFLEDETGFDVVDHNRGYHEGVADALDSQEYYANPHQLQRMAEAVMRNRWTPAQWVRRAWERRRAV</sequence>
<evidence type="ECO:0000313" key="2">
    <source>
        <dbReference type="Proteomes" id="UP000221469"/>
    </source>
</evidence>
<protein>
    <submittedName>
        <fullName evidence="1">Uncharacterized protein</fullName>
    </submittedName>
</protein>
<reference evidence="1 2" key="1">
    <citation type="submission" date="2015-08" db="EMBL/GenBank/DDBJ databases">
        <authorList>
            <person name="Barekzi N."/>
            <person name="Doss J.H."/>
            <person name="Bluford J."/>
            <person name="Fizer S."/>
            <person name="Garofalo A.E."/>
            <person name="Gasalao M.B."/>
            <person name="Griffin J."/>
            <person name="Henderson C.M."/>
            <person name="Hyre A.N."/>
            <person name="Irons L.B."/>
            <person name="Jafree E."/>
            <person name="Kanda K."/>
            <person name="Matthews D."/>
            <person name="Mclaren B."/>
            <person name="Moriarty A."/>
            <person name="Northam N."/>
            <person name="Ryan M."/>
            <person name="Smith D.E."/>
            <person name="Vanselow D."/>
            <person name="Welch J."/>
            <person name="Gauthier D."/>
            <person name="Anders K.R."/>
            <person name="Bradley K.W."/>
            <person name="Asai D.J."/>
            <person name="Bowman C.A."/>
            <person name="Russell D.A."/>
            <person name="Pope W.H."/>
            <person name="Jacobs-Sera D."/>
            <person name="Hendrix R.W."/>
            <person name="Hatfull G.F."/>
        </authorList>
    </citation>
    <scope>NUCLEOTIDE SEQUENCE [LARGE SCALE GENOMIC DNA]</scope>
</reference>
<organism evidence="1 2">
    <name type="scientific">Mycobacterium phage Bricole</name>
    <dbReference type="NCBI Taxonomy" id="1718601"/>
    <lineage>
        <taxon>Viruses</taxon>
        <taxon>Duplodnaviria</taxon>
        <taxon>Heunggongvirae</taxon>
        <taxon>Uroviricota</taxon>
        <taxon>Caudoviricetes</taxon>
        <taxon>Vilmaviridae</taxon>
        <taxon>Mclasvirinae</taxon>
        <taxon>Bongovirus</taxon>
        <taxon>Bongovirus bongo</taxon>
    </lineage>
</organism>
<dbReference type="EMBL" id="KT591491">
    <property type="protein sequence ID" value="ALF00655.1"/>
    <property type="molecule type" value="Genomic_DNA"/>
</dbReference>
<accession>A0A0M3UKM4</accession>
<evidence type="ECO:0000313" key="1">
    <source>
        <dbReference type="EMBL" id="ALF00655.1"/>
    </source>
</evidence>
<proteinExistence type="predicted"/>
<name>A0A0M3UKM4_9CAUD</name>
<gene>
    <name evidence="1" type="ORF">SEA_BRICOLE_149</name>
</gene>